<dbReference type="AlphaFoldDB" id="A0A844XQZ9"/>
<dbReference type="InterPro" id="IPR050469">
    <property type="entry name" value="Diguanylate_Cyclase"/>
</dbReference>
<feature type="transmembrane region" description="Helical" evidence="7">
    <location>
        <begin position="238"/>
        <end position="261"/>
    </location>
</feature>
<feature type="transmembrane region" description="Helical" evidence="7">
    <location>
        <begin position="131"/>
        <end position="153"/>
    </location>
</feature>
<dbReference type="Pfam" id="PF08447">
    <property type="entry name" value="PAS_3"/>
    <property type="match status" value="1"/>
</dbReference>
<dbReference type="Pfam" id="PF00990">
    <property type="entry name" value="GGDEF"/>
    <property type="match status" value="1"/>
</dbReference>
<dbReference type="SUPFAM" id="SSF55785">
    <property type="entry name" value="PYP-like sensor domain (PAS domain)"/>
    <property type="match status" value="1"/>
</dbReference>
<evidence type="ECO:0000256" key="3">
    <source>
        <dbReference type="ARBA" id="ARBA00022475"/>
    </source>
</evidence>
<evidence type="ECO:0000256" key="4">
    <source>
        <dbReference type="ARBA" id="ARBA00022692"/>
    </source>
</evidence>
<evidence type="ECO:0000256" key="1">
    <source>
        <dbReference type="ARBA" id="ARBA00004651"/>
    </source>
</evidence>
<organism evidence="10 11">
    <name type="scientific">Qipengyuania vulgaris</name>
    <dbReference type="NCBI Taxonomy" id="291985"/>
    <lineage>
        <taxon>Bacteria</taxon>
        <taxon>Pseudomonadati</taxon>
        <taxon>Pseudomonadota</taxon>
        <taxon>Alphaproteobacteria</taxon>
        <taxon>Sphingomonadales</taxon>
        <taxon>Erythrobacteraceae</taxon>
        <taxon>Qipengyuania</taxon>
    </lineage>
</organism>
<dbReference type="InterPro" id="IPR013655">
    <property type="entry name" value="PAS_fold_3"/>
</dbReference>
<dbReference type="PROSITE" id="PS50887">
    <property type="entry name" value="GGDEF"/>
    <property type="match status" value="1"/>
</dbReference>
<dbReference type="EC" id="2.7.7.65" evidence="2"/>
<feature type="domain" description="GGDEF" evidence="9">
    <location>
        <begin position="473"/>
        <end position="602"/>
    </location>
</feature>
<dbReference type="GO" id="GO:1902201">
    <property type="term" value="P:negative regulation of bacterial-type flagellum-dependent cell motility"/>
    <property type="evidence" value="ECO:0007669"/>
    <property type="project" value="TreeGrafter"/>
</dbReference>
<evidence type="ECO:0000256" key="7">
    <source>
        <dbReference type="SAM" id="Phobius"/>
    </source>
</evidence>
<dbReference type="InterPro" id="IPR000014">
    <property type="entry name" value="PAS"/>
</dbReference>
<comment type="caution">
    <text evidence="10">The sequence shown here is derived from an EMBL/GenBank/DDBJ whole genome shotgun (WGS) entry which is preliminary data.</text>
</comment>
<keyword evidence="11" id="KW-1185">Reference proteome</keyword>
<keyword evidence="3" id="KW-1003">Cell membrane</keyword>
<dbReference type="GO" id="GO:0043709">
    <property type="term" value="P:cell adhesion involved in single-species biofilm formation"/>
    <property type="evidence" value="ECO:0007669"/>
    <property type="project" value="TreeGrafter"/>
</dbReference>
<dbReference type="FunFam" id="3.30.70.270:FF:000001">
    <property type="entry name" value="Diguanylate cyclase domain protein"/>
    <property type="match status" value="1"/>
</dbReference>
<dbReference type="PROSITE" id="PS50113">
    <property type="entry name" value="PAC"/>
    <property type="match status" value="1"/>
</dbReference>
<dbReference type="InterPro" id="IPR000160">
    <property type="entry name" value="GGDEF_dom"/>
</dbReference>
<comment type="subcellular location">
    <subcellularLocation>
        <location evidence="1">Cell membrane</location>
        <topology evidence="1">Multi-pass membrane protein</topology>
    </subcellularLocation>
</comment>
<dbReference type="Pfam" id="PF05231">
    <property type="entry name" value="MASE1"/>
    <property type="match status" value="1"/>
</dbReference>
<keyword evidence="4 7" id="KW-0812">Transmembrane</keyword>
<keyword evidence="5 7" id="KW-1133">Transmembrane helix</keyword>
<feature type="transmembrane region" description="Helical" evidence="7">
    <location>
        <begin position="267"/>
        <end position="288"/>
    </location>
</feature>
<feature type="domain" description="PAC" evidence="8">
    <location>
        <begin position="375"/>
        <end position="427"/>
    </location>
</feature>
<feature type="transmembrane region" description="Helical" evidence="7">
    <location>
        <begin position="159"/>
        <end position="178"/>
    </location>
</feature>
<dbReference type="SMART" id="SM00267">
    <property type="entry name" value="GGDEF"/>
    <property type="match status" value="1"/>
</dbReference>
<dbReference type="NCBIfam" id="TIGR00229">
    <property type="entry name" value="sensory_box"/>
    <property type="match status" value="1"/>
</dbReference>
<dbReference type="GO" id="GO:0052621">
    <property type="term" value="F:diguanylate cyclase activity"/>
    <property type="evidence" value="ECO:0007669"/>
    <property type="project" value="UniProtKB-EC"/>
</dbReference>
<dbReference type="SUPFAM" id="SSF55073">
    <property type="entry name" value="Nucleotide cyclase"/>
    <property type="match status" value="1"/>
</dbReference>
<dbReference type="GO" id="GO:0005886">
    <property type="term" value="C:plasma membrane"/>
    <property type="evidence" value="ECO:0007669"/>
    <property type="project" value="UniProtKB-SubCell"/>
</dbReference>
<gene>
    <name evidence="10" type="ORF">GRI69_05365</name>
</gene>
<dbReference type="Gene3D" id="3.30.70.270">
    <property type="match status" value="1"/>
</dbReference>
<dbReference type="InterPro" id="IPR043128">
    <property type="entry name" value="Rev_trsase/Diguanyl_cyclase"/>
</dbReference>
<dbReference type="Gene3D" id="2.10.70.100">
    <property type="match status" value="1"/>
</dbReference>
<dbReference type="CDD" id="cd01949">
    <property type="entry name" value="GGDEF"/>
    <property type="match status" value="1"/>
</dbReference>
<dbReference type="NCBIfam" id="TIGR00254">
    <property type="entry name" value="GGDEF"/>
    <property type="match status" value="1"/>
</dbReference>
<feature type="transmembrane region" description="Helical" evidence="7">
    <location>
        <begin position="92"/>
        <end position="110"/>
    </location>
</feature>
<dbReference type="PANTHER" id="PTHR45138">
    <property type="entry name" value="REGULATORY COMPONENTS OF SENSORY TRANSDUCTION SYSTEM"/>
    <property type="match status" value="1"/>
</dbReference>
<evidence type="ECO:0000256" key="5">
    <source>
        <dbReference type="ARBA" id="ARBA00022989"/>
    </source>
</evidence>
<dbReference type="Gene3D" id="3.30.450.20">
    <property type="entry name" value="PAS domain"/>
    <property type="match status" value="1"/>
</dbReference>
<evidence type="ECO:0000259" key="9">
    <source>
        <dbReference type="PROSITE" id="PS50887"/>
    </source>
</evidence>
<evidence type="ECO:0000313" key="10">
    <source>
        <dbReference type="EMBL" id="MXO47677.1"/>
    </source>
</evidence>
<dbReference type="Proteomes" id="UP000448199">
    <property type="component" value="Unassembled WGS sequence"/>
</dbReference>
<proteinExistence type="predicted"/>
<dbReference type="EMBL" id="WTYC01000002">
    <property type="protein sequence ID" value="MXO47677.1"/>
    <property type="molecule type" value="Genomic_DNA"/>
</dbReference>
<dbReference type="InterPro" id="IPR035965">
    <property type="entry name" value="PAS-like_dom_sf"/>
</dbReference>
<evidence type="ECO:0000256" key="6">
    <source>
        <dbReference type="ARBA" id="ARBA00023136"/>
    </source>
</evidence>
<dbReference type="InterPro" id="IPR007895">
    <property type="entry name" value="MASE1"/>
</dbReference>
<sequence length="602" mass="65516">MVRCKGESVHQSRDWGYYGWPMLFGIAWLVCAHIALELTQGADGIAAVWPPSGIFIAALLFFDRKRRLMTAAWVAAASMASNMWAGSGFLATTGYTVANLVEGYLVYLIMGGSHSARHSLAHPWHMARFGFAAILAGVASALMAGVLSGNLAFAFLSSWFSTVTLGMLIVTPVILFIATDGPNRRELVSLKSLWTMMVVTILSVAAFGQAGIPLTFLPVMAIAIATATLRLSGAAVALVIVAAVGSILTAAGAGPVSLFFGTTEEQVLFFQVYLVALLASSMPLAYLLSQRESDLATIAGNAARLEAAERAAKVGHWRFGPADNSVHWSREALRICGFEGNVQPSFEQWVSLHLPDDRERVRSFIVEATTHGLPFAFESRIERAQGDVVHIDCRGDVETDHQGRVTALFGTMLDVTDRAETMRQLELARARAEREAAEVRLLAATDPLTGMPNRRCILANLAEAMDSAQLRNTPLSLAMIDIDHFKAVNDKFGHGYGDQVIRKIADILCDEARDRDSVGRLGGEEFLFVFPGRKADELDERCIAIKKRLADVEWDQEHDVTLSIGLAQLCAGWDERDLMRAADEALYDAKDAGRNRHAVHAA</sequence>
<feature type="transmembrane region" description="Helical" evidence="7">
    <location>
        <begin position="190"/>
        <end position="208"/>
    </location>
</feature>
<evidence type="ECO:0000259" key="8">
    <source>
        <dbReference type="PROSITE" id="PS50113"/>
    </source>
</evidence>
<reference evidence="10 11" key="1">
    <citation type="submission" date="2019-12" db="EMBL/GenBank/DDBJ databases">
        <title>Genomic-based taxomic classification of the family Erythrobacteraceae.</title>
        <authorList>
            <person name="Xu L."/>
        </authorList>
    </citation>
    <scope>NUCLEOTIDE SEQUENCE [LARGE SCALE GENOMIC DNA]</scope>
    <source>
        <strain evidence="10 11">DSM 17792</strain>
    </source>
</reference>
<dbReference type="InterPro" id="IPR000700">
    <property type="entry name" value="PAS-assoc_C"/>
</dbReference>
<dbReference type="PANTHER" id="PTHR45138:SF24">
    <property type="entry name" value="DIGUANYLATE CYCLASE DGCC-RELATED"/>
    <property type="match status" value="1"/>
</dbReference>
<accession>A0A844XQZ9</accession>
<evidence type="ECO:0000313" key="11">
    <source>
        <dbReference type="Proteomes" id="UP000448199"/>
    </source>
</evidence>
<protein>
    <recommendedName>
        <fullName evidence="2">diguanylate cyclase</fullName>
        <ecNumber evidence="2">2.7.7.65</ecNumber>
    </recommendedName>
</protein>
<evidence type="ECO:0000256" key="2">
    <source>
        <dbReference type="ARBA" id="ARBA00012528"/>
    </source>
</evidence>
<keyword evidence="6 7" id="KW-0472">Membrane</keyword>
<dbReference type="InterPro" id="IPR029787">
    <property type="entry name" value="Nucleotide_cyclase"/>
</dbReference>
<name>A0A844XQZ9_9SPHN</name>
<feature type="transmembrane region" description="Helical" evidence="7">
    <location>
        <begin position="15"/>
        <end position="36"/>
    </location>
</feature>
<feature type="transmembrane region" description="Helical" evidence="7">
    <location>
        <begin position="42"/>
        <end position="61"/>
    </location>
</feature>